<dbReference type="GO" id="GO:0045275">
    <property type="term" value="C:respiratory chain complex III"/>
    <property type="evidence" value="ECO:0007669"/>
    <property type="project" value="InterPro"/>
</dbReference>
<dbReference type="InterPro" id="IPR005797">
    <property type="entry name" value="Cyt_b/b6_N"/>
</dbReference>
<geneLocation type="mitochondrion" evidence="20"/>
<dbReference type="FunFam" id="1.20.810.10:FF:000002">
    <property type="entry name" value="Cytochrome b"/>
    <property type="match status" value="1"/>
</dbReference>
<evidence type="ECO:0000256" key="7">
    <source>
        <dbReference type="ARBA" id="ARBA00022723"/>
    </source>
</evidence>
<keyword evidence="13 17" id="KW-0472">Membrane</keyword>
<feature type="binding site" description="axial binding residue" evidence="16">
    <location>
        <position position="183"/>
    </location>
    <ligand>
        <name>heme b</name>
        <dbReference type="ChEBI" id="CHEBI:60344"/>
        <label>b562</label>
    </ligand>
    <ligandPart>
        <name>Fe</name>
        <dbReference type="ChEBI" id="CHEBI:18248"/>
    </ligandPart>
</feature>
<dbReference type="GO" id="GO:0016491">
    <property type="term" value="F:oxidoreductase activity"/>
    <property type="evidence" value="ECO:0007669"/>
    <property type="project" value="UniProtKB-UniRule"/>
</dbReference>
<dbReference type="InterPro" id="IPR027387">
    <property type="entry name" value="Cytb/b6-like_sf"/>
</dbReference>
<dbReference type="PANTHER" id="PTHR19271">
    <property type="entry name" value="CYTOCHROME B"/>
    <property type="match status" value="1"/>
</dbReference>
<dbReference type="InterPro" id="IPR048259">
    <property type="entry name" value="Cytochrome_b_N_euk/bac"/>
</dbReference>
<evidence type="ECO:0000256" key="14">
    <source>
        <dbReference type="ARBA" id="ARBA00061233"/>
    </source>
</evidence>
<dbReference type="Gene3D" id="1.20.810.10">
    <property type="entry name" value="Cytochrome Bc1 Complex, Chain C"/>
    <property type="match status" value="1"/>
</dbReference>
<evidence type="ECO:0000256" key="3">
    <source>
        <dbReference type="ARBA" id="ARBA00022448"/>
    </source>
</evidence>
<feature type="transmembrane region" description="Helical" evidence="17">
    <location>
        <begin position="141"/>
        <end position="159"/>
    </location>
</feature>
<evidence type="ECO:0000256" key="1">
    <source>
        <dbReference type="ARBA" id="ARBA00004448"/>
    </source>
</evidence>
<feature type="transmembrane region" description="Helical" evidence="17">
    <location>
        <begin position="351"/>
        <end position="373"/>
    </location>
</feature>
<keyword evidence="4 16" id="KW-0349">Heme</keyword>
<feature type="transmembrane region" description="Helical" evidence="17">
    <location>
        <begin position="320"/>
        <end position="339"/>
    </location>
</feature>
<organism evidence="20">
    <name type="scientific">Jaminaea pallidilutea</name>
    <dbReference type="NCBI Taxonomy" id="2878321"/>
    <lineage>
        <taxon>Eukaryota</taxon>
        <taxon>Fungi</taxon>
        <taxon>Dikarya</taxon>
        <taxon>Basidiomycota</taxon>
        <taxon>Ustilaginomycotina</taxon>
        <taxon>Exobasidiomycetes</taxon>
        <taxon>Microstromatales</taxon>
        <taxon>Microstromatales incertae sedis</taxon>
        <taxon>Jaminaea</taxon>
    </lineage>
</organism>
<proteinExistence type="inferred from homology"/>
<dbReference type="EMBL" id="PP995848">
    <property type="protein sequence ID" value="XDF86520.1"/>
    <property type="molecule type" value="Genomic_DNA"/>
</dbReference>
<feature type="transmembrane region" description="Helical" evidence="17">
    <location>
        <begin position="289"/>
        <end position="308"/>
    </location>
</feature>
<accession>A0AB39A6W0</accession>
<keyword evidence="12 17" id="KW-0496">Mitochondrion</keyword>
<evidence type="ECO:0000256" key="4">
    <source>
        <dbReference type="ARBA" id="ARBA00022617"/>
    </source>
</evidence>
<evidence type="ECO:0000256" key="9">
    <source>
        <dbReference type="ARBA" id="ARBA00022982"/>
    </source>
</evidence>
<comment type="cofactor">
    <cofactor evidence="16">
        <name>heme</name>
        <dbReference type="ChEBI" id="CHEBI:30413"/>
    </cofactor>
    <text evidence="16">Binds 2 heme groups non-covalently.</text>
</comment>
<evidence type="ECO:0000313" key="20">
    <source>
        <dbReference type="EMBL" id="XDF86520.1"/>
    </source>
</evidence>
<evidence type="ECO:0000256" key="11">
    <source>
        <dbReference type="ARBA" id="ARBA00023004"/>
    </source>
</evidence>
<dbReference type="GO" id="GO:0008121">
    <property type="term" value="F:quinol-cytochrome-c reductase activity"/>
    <property type="evidence" value="ECO:0007669"/>
    <property type="project" value="InterPro"/>
</dbReference>
<feature type="transmembrane region" description="Helical" evidence="17">
    <location>
        <begin position="179"/>
        <end position="199"/>
    </location>
</feature>
<feature type="domain" description="Cytochrome b/b6 C-terminal region profile" evidence="19">
    <location>
        <begin position="211"/>
        <end position="381"/>
    </location>
</feature>
<dbReference type="Pfam" id="PF00033">
    <property type="entry name" value="Cytochrome_B"/>
    <property type="match status" value="1"/>
</dbReference>
<feature type="transmembrane region" description="Helical" evidence="17">
    <location>
        <begin position="114"/>
        <end position="134"/>
    </location>
</feature>
<feature type="binding site" evidence="15">
    <location>
        <position position="202"/>
    </location>
    <ligand>
        <name>a ubiquinone</name>
        <dbReference type="ChEBI" id="CHEBI:16389"/>
    </ligand>
</feature>
<dbReference type="InterPro" id="IPR016174">
    <property type="entry name" value="Di-haem_cyt_TM"/>
</dbReference>
<keyword evidence="10 17" id="KW-1133">Transmembrane helix</keyword>
<dbReference type="InterPro" id="IPR048260">
    <property type="entry name" value="Cytochrome_b_C_euk/bac"/>
</dbReference>
<evidence type="ECO:0000259" key="19">
    <source>
        <dbReference type="PROSITE" id="PS51003"/>
    </source>
</evidence>
<evidence type="ECO:0000256" key="6">
    <source>
        <dbReference type="ARBA" id="ARBA00022692"/>
    </source>
</evidence>
<sequence>MRLLKTHPILGLANSYLVDSPQPANISYMWNFGSLLGACLIIQILTGVFLAMHYTPSVDLAFVSVEHIMRDVNYGWMIRYLHANTASFFFIFVYLHIARGLYYGSYKSPRTATWTLGVFILILMIAIAFLGYVLPYGQMSLWGATVITNLLSAIPWIGQDFVEFVWGGFSVNNATLNRFFSLHYLLPFVLAALVAMHLLTLHEHGSGNPLGLSGNTDRLPFHPYFTFKDLVTIFVFLLLLSTFVFYMPNVLGHSDNYIPANPMQTPASIVPEWYLLPFYAILRSIPSKLIGVLAMFGSLLILLVMPILDTSRLRGSEFRPLMKFCFFALVADFFILMYIGSQHVESPYIEIGQIATAFYFGWFVIILPLVGILENTLIDIALSEDNNTSNVTTKPIIN</sequence>
<dbReference type="PANTHER" id="PTHR19271:SF16">
    <property type="entry name" value="CYTOCHROME B"/>
    <property type="match status" value="1"/>
</dbReference>
<feature type="transmembrane region" description="Helical" evidence="17">
    <location>
        <begin position="28"/>
        <end position="52"/>
    </location>
</feature>
<evidence type="ECO:0000256" key="8">
    <source>
        <dbReference type="ARBA" id="ARBA00022792"/>
    </source>
</evidence>
<dbReference type="CDD" id="cd00290">
    <property type="entry name" value="cytochrome_b_C"/>
    <property type="match status" value="1"/>
</dbReference>
<feature type="transmembrane region" description="Helical" evidence="17">
    <location>
        <begin position="230"/>
        <end position="247"/>
    </location>
</feature>
<dbReference type="InterPro" id="IPR036150">
    <property type="entry name" value="Cyt_b/b6_C_sf"/>
</dbReference>
<dbReference type="AlphaFoldDB" id="A0AB39A6W0"/>
<evidence type="ECO:0000256" key="16">
    <source>
        <dbReference type="PIRSR" id="PIRSR038885-2"/>
    </source>
</evidence>
<keyword evidence="6 17" id="KW-0812">Transmembrane</keyword>
<evidence type="ECO:0000256" key="15">
    <source>
        <dbReference type="PIRSR" id="PIRSR038885-1"/>
    </source>
</evidence>
<name>A0AB39A6W0_9BASI</name>
<dbReference type="GO" id="GO:0046872">
    <property type="term" value="F:metal ion binding"/>
    <property type="evidence" value="ECO:0007669"/>
    <property type="project" value="UniProtKB-UniRule"/>
</dbReference>
<dbReference type="GO" id="GO:0005743">
    <property type="term" value="C:mitochondrial inner membrane"/>
    <property type="evidence" value="ECO:0007669"/>
    <property type="project" value="UniProtKB-SubCell"/>
</dbReference>
<dbReference type="InterPro" id="IPR030689">
    <property type="entry name" value="Cytochrome_b"/>
</dbReference>
<keyword evidence="5 17" id="KW-0679">Respiratory chain</keyword>
<keyword evidence="9 17" id="KW-0249">Electron transport</keyword>
<evidence type="ECO:0000259" key="18">
    <source>
        <dbReference type="PROSITE" id="PS51002"/>
    </source>
</evidence>
<protein>
    <recommendedName>
        <fullName evidence="2 17">Cytochrome b</fullName>
    </recommendedName>
</protein>
<gene>
    <name evidence="20" type="primary">CYTB</name>
</gene>
<comment type="cofactor">
    <cofactor evidence="17">
        <name>heme b</name>
        <dbReference type="ChEBI" id="CHEBI:60344"/>
    </cofactor>
    <text evidence="17">Binds 2 heme groups non-covalently.</text>
</comment>
<dbReference type="SUPFAM" id="SSF81648">
    <property type="entry name" value="a domain/subunit of cytochrome bc1 complex (Ubiquinol-cytochrome c reductase)"/>
    <property type="match status" value="1"/>
</dbReference>
<dbReference type="PIRSF" id="PIRSF038885">
    <property type="entry name" value="COB"/>
    <property type="match status" value="1"/>
</dbReference>
<comment type="function">
    <text evidence="17">Component of the ubiquinol-cytochrome c reductase complex (complex III or cytochrome b-c1 complex) that is part of the mitochondrial respiratory chain. The b-c1 complex mediates electron transfer from ubiquinol to cytochrome c. Contributes to the generation of a proton gradient across the mitochondrial membrane that is then used for ATP synthesis.</text>
</comment>
<keyword evidence="3 17" id="KW-0813">Transport</keyword>
<dbReference type="PROSITE" id="PS51002">
    <property type="entry name" value="CYTB_NTER"/>
    <property type="match status" value="1"/>
</dbReference>
<dbReference type="CDD" id="cd00284">
    <property type="entry name" value="Cytochrome_b_N"/>
    <property type="match status" value="1"/>
</dbReference>
<dbReference type="Pfam" id="PF00032">
    <property type="entry name" value="Cytochrom_B_C"/>
    <property type="match status" value="1"/>
</dbReference>
<evidence type="ECO:0000256" key="10">
    <source>
        <dbReference type="ARBA" id="ARBA00022989"/>
    </source>
</evidence>
<feature type="binding site" description="axial binding residue" evidence="16">
    <location>
        <position position="96"/>
    </location>
    <ligand>
        <name>heme b</name>
        <dbReference type="ChEBI" id="CHEBI:60344"/>
        <label>b566</label>
    </ligand>
    <ligandPart>
        <name>Fe</name>
        <dbReference type="ChEBI" id="CHEBI:18248"/>
    </ligandPart>
</feature>
<dbReference type="PROSITE" id="PS51003">
    <property type="entry name" value="CYTB_CTER"/>
    <property type="match status" value="1"/>
</dbReference>
<feature type="domain" description="Cytochrome b/b6 N-terminal region profile" evidence="18">
    <location>
        <begin position="1"/>
        <end position="210"/>
    </location>
</feature>
<reference evidence="20" key="1">
    <citation type="submission" date="2024-07" db="EMBL/GenBank/DDBJ databases">
        <title>Mitochondrial DNA of the basidiomycete Jaminaea pallidilutea.</title>
        <authorList>
            <person name="Brejova B."/>
            <person name="Hodorova V."/>
            <person name="Nosek J."/>
        </authorList>
    </citation>
    <scope>NUCLEOTIDE SEQUENCE</scope>
</reference>
<feature type="binding site" description="axial binding residue" evidence="16">
    <location>
        <position position="197"/>
    </location>
    <ligand>
        <name>heme b</name>
        <dbReference type="ChEBI" id="CHEBI:60344"/>
        <label>b566</label>
    </ligand>
    <ligandPart>
        <name>Fe</name>
        <dbReference type="ChEBI" id="CHEBI:18248"/>
    </ligandPart>
</feature>
<feature type="transmembrane region" description="Helical" evidence="17">
    <location>
        <begin position="80"/>
        <end position="102"/>
    </location>
</feature>
<keyword evidence="7 16" id="KW-0479">Metal-binding</keyword>
<dbReference type="GO" id="GO:0006122">
    <property type="term" value="P:mitochondrial electron transport, ubiquinol to cytochrome c"/>
    <property type="evidence" value="ECO:0007669"/>
    <property type="project" value="TreeGrafter"/>
</dbReference>
<feature type="binding site" description="axial binding residue" evidence="16">
    <location>
        <position position="82"/>
    </location>
    <ligand>
        <name>heme b</name>
        <dbReference type="ChEBI" id="CHEBI:60344"/>
        <label>b562</label>
    </ligand>
    <ligandPart>
        <name>Fe</name>
        <dbReference type="ChEBI" id="CHEBI:18248"/>
    </ligandPart>
</feature>
<evidence type="ECO:0000256" key="5">
    <source>
        <dbReference type="ARBA" id="ARBA00022660"/>
    </source>
</evidence>
<evidence type="ECO:0000256" key="13">
    <source>
        <dbReference type="ARBA" id="ARBA00023136"/>
    </source>
</evidence>
<evidence type="ECO:0000256" key="17">
    <source>
        <dbReference type="RuleBase" id="RU362117"/>
    </source>
</evidence>
<keyword evidence="8" id="KW-0999">Mitochondrion inner membrane</keyword>
<keyword evidence="11 16" id="KW-0408">Iron</keyword>
<comment type="similarity">
    <text evidence="14 17">Belongs to the cytochrome b family.</text>
</comment>
<evidence type="ECO:0000256" key="2">
    <source>
        <dbReference type="ARBA" id="ARBA00013531"/>
    </source>
</evidence>
<comment type="subcellular location">
    <subcellularLocation>
        <location evidence="1">Mitochondrion inner membrane</location>
        <topology evidence="1">Multi-pass membrane protein</topology>
    </subcellularLocation>
</comment>
<dbReference type="SUPFAM" id="SSF81342">
    <property type="entry name" value="Transmembrane di-heme cytochromes"/>
    <property type="match status" value="1"/>
</dbReference>
<evidence type="ECO:0000256" key="12">
    <source>
        <dbReference type="ARBA" id="ARBA00023128"/>
    </source>
</evidence>
<dbReference type="InterPro" id="IPR005798">
    <property type="entry name" value="Cyt_b/b6_C"/>
</dbReference>